<keyword evidence="6" id="KW-1185">Reference proteome</keyword>
<dbReference type="InterPro" id="IPR029063">
    <property type="entry name" value="SAM-dependent_MTases_sf"/>
</dbReference>
<proteinExistence type="inferred from homology"/>
<dbReference type="Pfam" id="PF17284">
    <property type="entry name" value="Spermine_synt_N"/>
    <property type="match status" value="1"/>
</dbReference>
<dbReference type="SUPFAM" id="SSF53335">
    <property type="entry name" value="S-adenosyl-L-methionine-dependent methyltransferases"/>
    <property type="match status" value="1"/>
</dbReference>
<keyword evidence="2 3" id="KW-0808">Transferase</keyword>
<dbReference type="InterPro" id="IPR037163">
    <property type="entry name" value="Spermidine_synt_N_sf"/>
</dbReference>
<accession>A0A5B7D0A6</accession>
<keyword evidence="3" id="KW-0620">Polyamine biosynthesis</keyword>
<comment type="similarity">
    <text evidence="1">Belongs to the spermidine/spermine synthase family.</text>
</comment>
<feature type="domain" description="PABS" evidence="4">
    <location>
        <begin position="113"/>
        <end position="172"/>
    </location>
</feature>
<evidence type="ECO:0000256" key="1">
    <source>
        <dbReference type="ARBA" id="ARBA00007867"/>
    </source>
</evidence>
<evidence type="ECO:0000256" key="2">
    <source>
        <dbReference type="ARBA" id="ARBA00022679"/>
    </source>
</evidence>
<dbReference type="Proteomes" id="UP000324222">
    <property type="component" value="Unassembled WGS sequence"/>
</dbReference>
<dbReference type="GO" id="GO:0006597">
    <property type="term" value="P:spermine biosynthetic process"/>
    <property type="evidence" value="ECO:0007669"/>
    <property type="project" value="InterPro"/>
</dbReference>
<evidence type="ECO:0000313" key="5">
    <source>
        <dbReference type="EMBL" id="MPC14591.1"/>
    </source>
</evidence>
<evidence type="ECO:0000259" key="4">
    <source>
        <dbReference type="PROSITE" id="PS51006"/>
    </source>
</evidence>
<comment type="caution">
    <text evidence="3">Lacks conserved residue(s) required for the propagation of feature annotation.</text>
</comment>
<reference evidence="5 6" key="1">
    <citation type="submission" date="2019-05" db="EMBL/GenBank/DDBJ databases">
        <title>Another draft genome of Portunus trituberculatus and its Hox gene families provides insights of decapod evolution.</title>
        <authorList>
            <person name="Jeong J.-H."/>
            <person name="Song I."/>
            <person name="Kim S."/>
            <person name="Choi T."/>
            <person name="Kim D."/>
            <person name="Ryu S."/>
            <person name="Kim W."/>
        </authorList>
    </citation>
    <scope>NUCLEOTIDE SEQUENCE [LARGE SCALE GENOMIC DNA]</scope>
    <source>
        <tissue evidence="5">Muscle</tissue>
    </source>
</reference>
<dbReference type="AlphaFoldDB" id="A0A5B7D0A6"/>
<dbReference type="PANTHER" id="PTHR46315">
    <property type="entry name" value="SPERMINE SYNTHASE"/>
    <property type="match status" value="1"/>
</dbReference>
<dbReference type="GO" id="GO:0016768">
    <property type="term" value="F:spermine synthase activity"/>
    <property type="evidence" value="ECO:0007669"/>
    <property type="project" value="InterPro"/>
</dbReference>
<dbReference type="Gene3D" id="2.30.140.10">
    <property type="entry name" value="Spermidine synthase, tetramerisation domain"/>
    <property type="match status" value="1"/>
</dbReference>
<dbReference type="EMBL" id="VSRR010000364">
    <property type="protein sequence ID" value="MPC14591.1"/>
    <property type="molecule type" value="Genomic_DNA"/>
</dbReference>
<name>A0A5B7D0A6_PORTR</name>
<evidence type="ECO:0000313" key="6">
    <source>
        <dbReference type="Proteomes" id="UP000324222"/>
    </source>
</evidence>
<comment type="caution">
    <text evidence="5">The sequence shown here is derived from an EMBL/GenBank/DDBJ whole genome shotgun (WGS) entry which is preliminary data.</text>
</comment>
<dbReference type="PANTHER" id="PTHR46315:SF1">
    <property type="entry name" value="SPERMINE SYNTHASE"/>
    <property type="match status" value="1"/>
</dbReference>
<gene>
    <name evidence="5" type="primary">SMS</name>
    <name evidence="5" type="ORF">E2C01_007360</name>
</gene>
<dbReference type="InterPro" id="IPR035246">
    <property type="entry name" value="Spermidine_synt_N"/>
</dbReference>
<dbReference type="InterPro" id="IPR030374">
    <property type="entry name" value="PABS"/>
</dbReference>
<evidence type="ECO:0000256" key="3">
    <source>
        <dbReference type="PROSITE-ProRule" id="PRU00354"/>
    </source>
</evidence>
<organism evidence="5 6">
    <name type="scientific">Portunus trituberculatus</name>
    <name type="common">Swimming crab</name>
    <name type="synonym">Neptunus trituberculatus</name>
    <dbReference type="NCBI Taxonomy" id="210409"/>
    <lineage>
        <taxon>Eukaryota</taxon>
        <taxon>Metazoa</taxon>
        <taxon>Ecdysozoa</taxon>
        <taxon>Arthropoda</taxon>
        <taxon>Crustacea</taxon>
        <taxon>Multicrustacea</taxon>
        <taxon>Malacostraca</taxon>
        <taxon>Eumalacostraca</taxon>
        <taxon>Eucarida</taxon>
        <taxon>Decapoda</taxon>
        <taxon>Pleocyemata</taxon>
        <taxon>Brachyura</taxon>
        <taxon>Eubrachyura</taxon>
        <taxon>Portunoidea</taxon>
        <taxon>Portunidae</taxon>
        <taxon>Portuninae</taxon>
        <taxon>Portunus</taxon>
    </lineage>
</organism>
<dbReference type="InterPro" id="IPR015576">
    <property type="entry name" value="Spermine_synthase_animal"/>
</dbReference>
<dbReference type="PROSITE" id="PS51006">
    <property type="entry name" value="PABS_2"/>
    <property type="match status" value="1"/>
</dbReference>
<sequence length="172" mass="19925">MYATLHSPWPATQFLSTSESIRPKSQILVSMCEVAGGNHFALYSSDSMTVSVKMYTNGLVSATVEYYTENVNEHKILNDVIQHWWQVLLCCVVLCCGAELWSWSWESDAREIKVLVLESDDRILEYDVDQMVFEERTEFQKVQIYHTKSYGNMLVLDDLQSYRCWLISVDSL</sequence>
<protein>
    <submittedName>
        <fullName evidence="5">Spermine synthase</fullName>
    </submittedName>
</protein>
<dbReference type="OrthoDB" id="5953636at2759"/>